<dbReference type="AlphaFoldDB" id="A0A1H4L9D2"/>
<evidence type="ECO:0000313" key="2">
    <source>
        <dbReference type="EMBL" id="SEB67334.1"/>
    </source>
</evidence>
<reference evidence="3" key="1">
    <citation type="submission" date="2016-10" db="EMBL/GenBank/DDBJ databases">
        <authorList>
            <person name="Varghese N."/>
            <person name="Submissions S."/>
        </authorList>
    </citation>
    <scope>NUCLEOTIDE SEQUENCE [LARGE SCALE GENOMIC DNA]</scope>
    <source>
        <strain evidence="3">DSM 16089</strain>
    </source>
</reference>
<dbReference type="OrthoDB" id="166978at2"/>
<keyword evidence="3" id="KW-1185">Reference proteome</keyword>
<keyword evidence="1" id="KW-0812">Transmembrane</keyword>
<dbReference type="EMBL" id="FNSQ01000005">
    <property type="protein sequence ID" value="SEB67334.1"/>
    <property type="molecule type" value="Genomic_DNA"/>
</dbReference>
<keyword evidence="1" id="KW-1133">Transmembrane helix</keyword>
<proteinExistence type="predicted"/>
<organism evidence="2 3">
    <name type="scientific">Microbacterium hydrocarbonoxydans</name>
    <dbReference type="NCBI Taxonomy" id="273678"/>
    <lineage>
        <taxon>Bacteria</taxon>
        <taxon>Bacillati</taxon>
        <taxon>Actinomycetota</taxon>
        <taxon>Actinomycetes</taxon>
        <taxon>Micrococcales</taxon>
        <taxon>Microbacteriaceae</taxon>
        <taxon>Microbacterium</taxon>
    </lineage>
</organism>
<dbReference type="RefSeq" id="WP_060926157.1">
    <property type="nucleotide sequence ID" value="NZ_FNSQ01000005.1"/>
</dbReference>
<evidence type="ECO:0000256" key="1">
    <source>
        <dbReference type="SAM" id="Phobius"/>
    </source>
</evidence>
<protein>
    <submittedName>
        <fullName evidence="2">Uncharacterized protein</fullName>
    </submittedName>
</protein>
<name>A0A1H4L9D2_9MICO</name>
<accession>A0A1H4L9D2</accession>
<evidence type="ECO:0000313" key="3">
    <source>
        <dbReference type="Proteomes" id="UP000183750"/>
    </source>
</evidence>
<gene>
    <name evidence="2" type="ORF">SAMN04489807_1711</name>
</gene>
<sequence length="301" mass="32171">MSENLGATAPAPGGHRKRNVIVGAVLAVILVAGGIATSVAVADANARAEEQAAADAAAEAARQEGKAEHATALREAETALLQGWRRYDESEVYGDPEKREELKAELDALEFVLGSMGYTTRQLKDAKTSVDVAMLLVGSEEQREEELASAADKELDEKYLALAKPEGTNEMYSSARGRDYCEELKSTTTPDAVIASRWNSASAIEQINGPAVRVYCTEFAPQLDMVLSGFFDGDHVVGQTVKAGTYRTVGAVSDCYWERNDGTGDILDNNFVTSAHKGVTVTLNAGEGFSSSRCGLWVPAR</sequence>
<dbReference type="Proteomes" id="UP000183750">
    <property type="component" value="Unassembled WGS sequence"/>
</dbReference>
<keyword evidence="1" id="KW-0472">Membrane</keyword>
<feature type="transmembrane region" description="Helical" evidence="1">
    <location>
        <begin position="20"/>
        <end position="42"/>
    </location>
</feature>